<dbReference type="InterPro" id="IPR007278">
    <property type="entry name" value="DUF397"/>
</dbReference>
<dbReference type="EMBL" id="FMZZ01000004">
    <property type="protein sequence ID" value="SDC76377.1"/>
    <property type="molecule type" value="Genomic_DNA"/>
</dbReference>
<evidence type="ECO:0000313" key="2">
    <source>
        <dbReference type="EMBL" id="SDC76377.1"/>
    </source>
</evidence>
<evidence type="ECO:0000313" key="3">
    <source>
        <dbReference type="Proteomes" id="UP000199501"/>
    </source>
</evidence>
<protein>
    <recommendedName>
        <fullName evidence="1">DUF397 domain-containing protein</fullName>
    </recommendedName>
</protein>
<evidence type="ECO:0000259" key="1">
    <source>
        <dbReference type="Pfam" id="PF04149"/>
    </source>
</evidence>
<name>A0A1G6PAC9_9PSEU</name>
<reference evidence="3" key="1">
    <citation type="submission" date="2016-10" db="EMBL/GenBank/DDBJ databases">
        <authorList>
            <person name="Varghese N."/>
            <person name="Submissions S."/>
        </authorList>
    </citation>
    <scope>NUCLEOTIDE SEQUENCE [LARGE SCALE GENOMIC DNA]</scope>
    <source>
        <strain evidence="3">IBRC-M 10403</strain>
    </source>
</reference>
<accession>A0A1G6PAC9</accession>
<dbReference type="OrthoDB" id="4570646at2"/>
<sequence>MQKYDPITSAARFPEQSWLKATASDANGTGCVTVNMALKSQGIIGLRDSKQPEVGAFVFDLDEWAGFLHGAKNGEFDL</sequence>
<dbReference type="Pfam" id="PF04149">
    <property type="entry name" value="DUF397"/>
    <property type="match status" value="1"/>
</dbReference>
<gene>
    <name evidence="2" type="ORF">SAMN05216174_104167</name>
</gene>
<organism evidence="2 3">
    <name type="scientific">Actinokineospora iranica</name>
    <dbReference type="NCBI Taxonomy" id="1271860"/>
    <lineage>
        <taxon>Bacteria</taxon>
        <taxon>Bacillati</taxon>
        <taxon>Actinomycetota</taxon>
        <taxon>Actinomycetes</taxon>
        <taxon>Pseudonocardiales</taxon>
        <taxon>Pseudonocardiaceae</taxon>
        <taxon>Actinokineospora</taxon>
    </lineage>
</organism>
<dbReference type="AlphaFoldDB" id="A0A1G6PAC9"/>
<proteinExistence type="predicted"/>
<feature type="domain" description="DUF397" evidence="1">
    <location>
        <begin position="17"/>
        <end position="72"/>
    </location>
</feature>
<keyword evidence="3" id="KW-1185">Reference proteome</keyword>
<dbReference type="Proteomes" id="UP000199501">
    <property type="component" value="Unassembled WGS sequence"/>
</dbReference>
<dbReference type="RefSeq" id="WP_091449837.1">
    <property type="nucleotide sequence ID" value="NZ_FMZZ01000004.1"/>
</dbReference>
<dbReference type="STRING" id="1271860.SAMN05216174_104167"/>